<dbReference type="Gene3D" id="2.40.100.10">
    <property type="entry name" value="Cyclophilin-like"/>
    <property type="match status" value="1"/>
</dbReference>
<keyword evidence="3" id="KW-0067">ATP-binding</keyword>
<evidence type="ECO:0000256" key="2">
    <source>
        <dbReference type="ARBA" id="ARBA00022801"/>
    </source>
</evidence>
<sequence>MAVRFTRVDLTAYPVDAGRRGQLHQGFCQSGPLDLYAFSLANLLCGQQGATAIEFIGGLGVEFTAPAVVSVTGPAAEITLDNQLHQSWQSIQVNAGQQLIVAPARIGSKHYLAIQGGFEFPRVVGSASMVKREQLGGLHNDGKPLKAGDEVVVASVASAQKLPDALPAQLIPDYQPDARVGLVPGYQHDWLSPLQWQRLLNSEYTITPQVDRMGYRLSGPAIELPSRALYSEAIALGAMQIPPDGQPIVMMADRQTLGGYPKAGTIARCDLNHFAQGIPGDKITFYQLDADDARAKWLLMQAAIQRWLSFEVCGPGVFSTRLS</sequence>
<keyword evidence="1" id="KW-0547">Nucleotide-binding</keyword>
<dbReference type="Pfam" id="PF02626">
    <property type="entry name" value="CT_A_B"/>
    <property type="match status" value="1"/>
</dbReference>
<dbReference type="RefSeq" id="WP_123323373.1">
    <property type="nucleotide sequence ID" value="NZ_JBHRSX010000101.1"/>
</dbReference>
<dbReference type="EMBL" id="JBHRSX010000101">
    <property type="protein sequence ID" value="MFC3204375.1"/>
    <property type="molecule type" value="Genomic_DNA"/>
</dbReference>
<dbReference type="PANTHER" id="PTHR43309">
    <property type="entry name" value="5-OXOPROLINASE SUBUNIT C"/>
    <property type="match status" value="1"/>
</dbReference>
<dbReference type="InterPro" id="IPR029000">
    <property type="entry name" value="Cyclophilin-like_dom_sf"/>
</dbReference>
<protein>
    <submittedName>
        <fullName evidence="5">Biotin-dependent carboxyltransferase family protein</fullName>
    </submittedName>
</protein>
<evidence type="ECO:0000313" key="5">
    <source>
        <dbReference type="EMBL" id="MFC3204375.1"/>
    </source>
</evidence>
<evidence type="ECO:0000313" key="6">
    <source>
        <dbReference type="Proteomes" id="UP001595477"/>
    </source>
</evidence>
<dbReference type="SUPFAM" id="SSF50891">
    <property type="entry name" value="Cyclophilin-like"/>
    <property type="match status" value="1"/>
</dbReference>
<dbReference type="InterPro" id="IPR052708">
    <property type="entry name" value="PxpC"/>
</dbReference>
<feature type="domain" description="Carboxyltransferase" evidence="4">
    <location>
        <begin position="24"/>
        <end position="303"/>
    </location>
</feature>
<gene>
    <name evidence="5" type="ORF">ACFOEW_21435</name>
</gene>
<reference evidence="6" key="1">
    <citation type="journal article" date="2019" name="Int. J. Syst. Evol. Microbiol.">
        <title>The Global Catalogue of Microorganisms (GCM) 10K type strain sequencing project: providing services to taxonomists for standard genome sequencing and annotation.</title>
        <authorList>
            <consortium name="The Broad Institute Genomics Platform"/>
            <consortium name="The Broad Institute Genome Sequencing Center for Infectious Disease"/>
            <person name="Wu L."/>
            <person name="Ma J."/>
        </authorList>
    </citation>
    <scope>NUCLEOTIDE SEQUENCE [LARGE SCALE GENOMIC DNA]</scope>
    <source>
        <strain evidence="6">KCTC 52449</strain>
    </source>
</reference>
<dbReference type="InterPro" id="IPR003778">
    <property type="entry name" value="CT_A_B"/>
</dbReference>
<proteinExistence type="predicted"/>
<dbReference type="PANTHER" id="PTHR43309:SF4">
    <property type="entry name" value="CARBOXYLTRANSFERASE DOMAIN-CONTAINING PROTEIN"/>
    <property type="match status" value="1"/>
</dbReference>
<name>A0ABV7K1R9_9ALTE</name>
<organism evidence="5 6">
    <name type="scientific">Alteromonas oceani</name>
    <dbReference type="NCBI Taxonomy" id="2071609"/>
    <lineage>
        <taxon>Bacteria</taxon>
        <taxon>Pseudomonadati</taxon>
        <taxon>Pseudomonadota</taxon>
        <taxon>Gammaproteobacteria</taxon>
        <taxon>Alteromonadales</taxon>
        <taxon>Alteromonadaceae</taxon>
        <taxon>Alteromonas/Salinimonas group</taxon>
        <taxon>Alteromonas</taxon>
    </lineage>
</organism>
<dbReference type="SMART" id="SM00797">
    <property type="entry name" value="AHS2"/>
    <property type="match status" value="1"/>
</dbReference>
<keyword evidence="6" id="KW-1185">Reference proteome</keyword>
<evidence type="ECO:0000256" key="3">
    <source>
        <dbReference type="ARBA" id="ARBA00022840"/>
    </source>
</evidence>
<evidence type="ECO:0000259" key="4">
    <source>
        <dbReference type="SMART" id="SM00797"/>
    </source>
</evidence>
<dbReference type="Proteomes" id="UP001595477">
    <property type="component" value="Unassembled WGS sequence"/>
</dbReference>
<accession>A0ABV7K1R9</accession>
<keyword evidence="2" id="KW-0378">Hydrolase</keyword>
<evidence type="ECO:0000256" key="1">
    <source>
        <dbReference type="ARBA" id="ARBA00022741"/>
    </source>
</evidence>
<comment type="caution">
    <text evidence="5">The sequence shown here is derived from an EMBL/GenBank/DDBJ whole genome shotgun (WGS) entry which is preliminary data.</text>
</comment>